<dbReference type="Pfam" id="PF04338">
    <property type="entry name" value="DUF481"/>
    <property type="match status" value="1"/>
</dbReference>
<keyword evidence="3" id="KW-1185">Reference proteome</keyword>
<protein>
    <submittedName>
        <fullName evidence="2">Membrane protein</fullName>
    </submittedName>
</protein>
<accession>A0A511QHB8</accession>
<feature type="signal peptide" evidence="1">
    <location>
        <begin position="1"/>
        <end position="19"/>
    </location>
</feature>
<dbReference type="RefSeq" id="WP_039979994.1">
    <property type="nucleotide sequence ID" value="NZ_BAOJ01000025.1"/>
</dbReference>
<evidence type="ECO:0000313" key="2">
    <source>
        <dbReference type="EMBL" id="GEM76715.1"/>
    </source>
</evidence>
<dbReference type="SUPFAM" id="SSF56935">
    <property type="entry name" value="Porins"/>
    <property type="match status" value="1"/>
</dbReference>
<dbReference type="InterPro" id="IPR007433">
    <property type="entry name" value="DUF481"/>
</dbReference>
<gene>
    <name evidence="2" type="ORF">VSA01S_28270</name>
</gene>
<evidence type="ECO:0000313" key="3">
    <source>
        <dbReference type="Proteomes" id="UP000321922"/>
    </source>
</evidence>
<dbReference type="AlphaFoldDB" id="A0A511QHB8"/>
<evidence type="ECO:0000256" key="1">
    <source>
        <dbReference type="SAM" id="SignalP"/>
    </source>
</evidence>
<organism evidence="2 3">
    <name type="scientific">Vibrio sagamiensis NBRC 104589</name>
    <dbReference type="NCBI Taxonomy" id="1219064"/>
    <lineage>
        <taxon>Bacteria</taxon>
        <taxon>Pseudomonadati</taxon>
        <taxon>Pseudomonadota</taxon>
        <taxon>Gammaproteobacteria</taxon>
        <taxon>Vibrionales</taxon>
        <taxon>Vibrionaceae</taxon>
        <taxon>Vibrio</taxon>
    </lineage>
</organism>
<keyword evidence="1" id="KW-0732">Signal</keyword>
<sequence>MSKYWLLSLSLLYISVSYAEESVELDQEIKVPEPWQTEVEFGYQSHTGNTESRALNTRLSVVYTSGRHRSNGEWKFYNLYKNGEEDKRSSIYNIQSDYKLGPKTYLYGSFNGTDSRYSAYFEDYTVSGGLGYQVSYTQEFILEIELGPGFRYQEPNINELDDDDIIFPHTVEEAIVRSNVNTTWQVLDNLSFTANLTLVSGKSNSRFDSDLSITNNITDDIALKFTHSRQYHSKVPEGLSKADSVFAMSLLFIF</sequence>
<comment type="caution">
    <text evidence="2">The sequence shown here is derived from an EMBL/GenBank/DDBJ whole genome shotgun (WGS) entry which is preliminary data.</text>
</comment>
<reference evidence="2 3" key="1">
    <citation type="submission" date="2019-07" db="EMBL/GenBank/DDBJ databases">
        <title>Whole genome shotgun sequence of Vibrio sagamiensis NBRC 104589.</title>
        <authorList>
            <person name="Hosoyama A."/>
            <person name="Uohara A."/>
            <person name="Ohji S."/>
            <person name="Ichikawa N."/>
        </authorList>
    </citation>
    <scope>NUCLEOTIDE SEQUENCE [LARGE SCALE GENOMIC DNA]</scope>
    <source>
        <strain evidence="2 3">NBRC 104589</strain>
    </source>
</reference>
<dbReference type="EMBL" id="BJXJ01000030">
    <property type="protein sequence ID" value="GEM76715.1"/>
    <property type="molecule type" value="Genomic_DNA"/>
</dbReference>
<dbReference type="Proteomes" id="UP000321922">
    <property type="component" value="Unassembled WGS sequence"/>
</dbReference>
<name>A0A511QHB8_9VIBR</name>
<feature type="chain" id="PRO_5021947130" evidence="1">
    <location>
        <begin position="20"/>
        <end position="254"/>
    </location>
</feature>
<proteinExistence type="predicted"/>
<dbReference type="OrthoDB" id="7625761at2"/>